<dbReference type="PROSITE" id="PS50819">
    <property type="entry name" value="INTEIN_ENDONUCLEASE"/>
    <property type="match status" value="1"/>
</dbReference>
<dbReference type="Gene3D" id="3.10.28.10">
    <property type="entry name" value="Homing endonucleases"/>
    <property type="match status" value="1"/>
</dbReference>
<keyword evidence="3" id="KW-0540">Nuclease</keyword>
<reference evidence="3 4" key="1">
    <citation type="submission" date="2016-04" db="EMBL/GenBank/DDBJ databases">
        <title>Complete genome sequence of Thermococcus barossii type strain SHCK-94.</title>
        <authorList>
            <person name="Oger P.M."/>
        </authorList>
    </citation>
    <scope>NUCLEOTIDE SEQUENCE [LARGE SCALE GENOMIC DNA]</scope>
    <source>
        <strain evidence="3 4">SHCK-94</strain>
    </source>
</reference>
<sequence>MRKIKDLDVNELHEVVERVKLLRSLGCSYGKIVDIIADEYRLRLSKATVIRWCKGTHDPFNRIKRIVTKPSPELSYVIGVYLGDGSIHRKSNGKYLIKLKVIDEEFAKAFAESLQRLGVKTTVGLESDSTRVDRFYVEGSNKTLFQLLSSSKETLFSLSERYPVQFLRGFFDSEGFPTVNAGKTFDVKVGVVNSDVQVLKFAKKLLKELGIRSRMVKLYSKGHEFTIRGEVYTSNVDMFVLWISRFGDVVSFYENVGFTATRKSEKLRRAIELKESYPPAEAIRMWLIEYEKHGRGYVKRANLFKPPINSQREGAAGGSWPSPGGVWYGKDTREKEG</sequence>
<dbReference type="GO" id="GO:0016539">
    <property type="term" value="P:intein-mediated protein splicing"/>
    <property type="evidence" value="ECO:0007669"/>
    <property type="project" value="InterPro"/>
</dbReference>
<dbReference type="Pfam" id="PF14528">
    <property type="entry name" value="LAGLIDADG_3"/>
    <property type="match status" value="2"/>
</dbReference>
<evidence type="ECO:0000256" key="1">
    <source>
        <dbReference type="SAM" id="MobiDB-lite"/>
    </source>
</evidence>
<protein>
    <submittedName>
        <fullName evidence="3">DNA endonuclease</fullName>
    </submittedName>
</protein>
<dbReference type="OrthoDB" id="65293at2157"/>
<dbReference type="GeneID" id="33325770"/>
<feature type="domain" description="DOD-type homing endonuclease" evidence="2">
    <location>
        <begin position="77"/>
        <end position="211"/>
    </location>
</feature>
<dbReference type="PRINTS" id="PR00379">
    <property type="entry name" value="INTEIN"/>
</dbReference>
<dbReference type="RefSeq" id="WP_088864463.1">
    <property type="nucleotide sequence ID" value="NZ_CP015101.1"/>
</dbReference>
<dbReference type="SUPFAM" id="SSF55608">
    <property type="entry name" value="Homing endonucleases"/>
    <property type="match status" value="2"/>
</dbReference>
<organism evidence="3 4">
    <name type="scientific">Thermococcus barossii</name>
    <dbReference type="NCBI Taxonomy" id="54077"/>
    <lineage>
        <taxon>Archaea</taxon>
        <taxon>Methanobacteriati</taxon>
        <taxon>Methanobacteriota</taxon>
        <taxon>Thermococci</taxon>
        <taxon>Thermococcales</taxon>
        <taxon>Thermococcaceae</taxon>
        <taxon>Thermococcus</taxon>
    </lineage>
</organism>
<accession>A0A2Z2MRA8</accession>
<gene>
    <name evidence="3" type="ORF">A3L01_03325</name>
</gene>
<evidence type="ECO:0000313" key="4">
    <source>
        <dbReference type="Proteomes" id="UP000250272"/>
    </source>
</evidence>
<dbReference type="KEGG" id="tbs:A3L01_03325"/>
<name>A0A2Z2MRA8_9EURY</name>
<dbReference type="EMBL" id="CP015101">
    <property type="protein sequence ID" value="ASJ04438.1"/>
    <property type="molecule type" value="Genomic_DNA"/>
</dbReference>
<keyword evidence="4" id="KW-1185">Reference proteome</keyword>
<evidence type="ECO:0000259" key="2">
    <source>
        <dbReference type="PROSITE" id="PS50819"/>
    </source>
</evidence>
<dbReference type="AlphaFoldDB" id="A0A2Z2MRA8"/>
<proteinExistence type="predicted"/>
<dbReference type="Proteomes" id="UP000250272">
    <property type="component" value="Chromosome"/>
</dbReference>
<evidence type="ECO:0000313" key="3">
    <source>
        <dbReference type="EMBL" id="ASJ04438.1"/>
    </source>
</evidence>
<dbReference type="InterPro" id="IPR027434">
    <property type="entry name" value="Homing_endonucl"/>
</dbReference>
<dbReference type="InterPro" id="IPR006142">
    <property type="entry name" value="INTEIN"/>
</dbReference>
<feature type="region of interest" description="Disordered" evidence="1">
    <location>
        <begin position="309"/>
        <end position="337"/>
    </location>
</feature>
<keyword evidence="3" id="KW-0378">Hydrolase</keyword>
<dbReference type="InterPro" id="IPR004042">
    <property type="entry name" value="Intein_endonuc_central"/>
</dbReference>
<dbReference type="GO" id="GO:0004519">
    <property type="term" value="F:endonuclease activity"/>
    <property type="evidence" value="ECO:0007669"/>
    <property type="project" value="UniProtKB-KW"/>
</dbReference>
<keyword evidence="3" id="KW-0255">Endonuclease</keyword>
<feature type="compositionally biased region" description="Low complexity" evidence="1">
    <location>
        <begin position="318"/>
        <end position="329"/>
    </location>
</feature>
<dbReference type="InterPro" id="IPR004860">
    <property type="entry name" value="LAGLIDADG_dom"/>
</dbReference>